<dbReference type="OrthoDB" id="5471072at2"/>
<feature type="transmembrane region" description="Helical" evidence="1">
    <location>
        <begin position="50"/>
        <end position="72"/>
    </location>
</feature>
<keyword evidence="1" id="KW-0812">Transmembrane</keyword>
<dbReference type="AlphaFoldDB" id="A0A516GV69"/>
<dbReference type="Proteomes" id="UP000319209">
    <property type="component" value="Chromosome"/>
</dbReference>
<dbReference type="RefSeq" id="WP_143382302.1">
    <property type="nucleotide sequence ID" value="NZ_CP041637.1"/>
</dbReference>
<gene>
    <name evidence="2" type="ORF">FNB79_15945</name>
</gene>
<keyword evidence="3" id="KW-1185">Reference proteome</keyword>
<dbReference type="KEGG" id="fop:FNB79_15945"/>
<keyword evidence="1" id="KW-1133">Transmembrane helix</keyword>
<keyword evidence="1" id="KW-0472">Membrane</keyword>
<evidence type="ECO:0000256" key="1">
    <source>
        <dbReference type="SAM" id="Phobius"/>
    </source>
</evidence>
<feature type="transmembrane region" description="Helical" evidence="1">
    <location>
        <begin position="21"/>
        <end position="38"/>
    </location>
</feature>
<evidence type="ECO:0000313" key="2">
    <source>
        <dbReference type="EMBL" id="QDO95396.1"/>
    </source>
</evidence>
<name>A0A516GV69_9FLAO</name>
<proteinExistence type="predicted"/>
<dbReference type="EMBL" id="CP041637">
    <property type="protein sequence ID" value="QDO95396.1"/>
    <property type="molecule type" value="Genomic_DNA"/>
</dbReference>
<organism evidence="2 3">
    <name type="scientific">Formosa sediminum</name>
    <dbReference type="NCBI Taxonomy" id="2594004"/>
    <lineage>
        <taxon>Bacteria</taxon>
        <taxon>Pseudomonadati</taxon>
        <taxon>Bacteroidota</taxon>
        <taxon>Flavobacteriia</taxon>
        <taxon>Flavobacteriales</taxon>
        <taxon>Flavobacteriaceae</taxon>
        <taxon>Formosa</taxon>
    </lineage>
</organism>
<accession>A0A516GV69</accession>
<protein>
    <submittedName>
        <fullName evidence="2">Uncharacterized protein</fullName>
    </submittedName>
</protein>
<reference evidence="2 3" key="1">
    <citation type="submission" date="2019-07" db="EMBL/GenBank/DDBJ databases">
        <title>Genome sequencing for Formosa sp. PS13.</title>
        <authorList>
            <person name="Park S.-J."/>
        </authorList>
    </citation>
    <scope>NUCLEOTIDE SEQUENCE [LARGE SCALE GENOMIC DNA]</scope>
    <source>
        <strain evidence="2 3">PS13</strain>
    </source>
</reference>
<sequence length="180" mass="21888">MEVHSLPKQPNTLISYLRVGRLLYYALSLFILESWVYWLQLKSAFLQSNLWVQAFWLWCFMFSFVHIFLVLMDGWSRYQNYKRAKDQFFEYGFRKRIAANYITSKCQREAAIVAARELGIEDKVMAYYKQCGVKWFHYVPYFMIKDPYFLFKKAFWSRTFLEGNYVSKFNYKALQFKLNS</sequence>
<evidence type="ECO:0000313" key="3">
    <source>
        <dbReference type="Proteomes" id="UP000319209"/>
    </source>
</evidence>